<reference evidence="2 3" key="1">
    <citation type="journal article" date="2013" name="MBio">
        <title>Genome sequencing of the plant pathogen Taphrina deformans, the causal agent of peach leaf curl.</title>
        <authorList>
            <person name="Cisse O.H."/>
            <person name="Almeida J.M.G.C.F."/>
            <person name="Fonseca A."/>
            <person name="Kumar A.A."/>
            <person name="Salojaervi J."/>
            <person name="Overmyer K."/>
            <person name="Hauser P.M."/>
            <person name="Pagni M."/>
        </authorList>
    </citation>
    <scope>NUCLEOTIDE SEQUENCE [LARGE SCALE GENOMIC DNA]</scope>
    <source>
        <strain evidence="3">PYCC 5710 / ATCC 11124 / CBS 356.35 / IMI 108563 / JCM 9778 / NBRC 8474</strain>
    </source>
</reference>
<dbReference type="Gene3D" id="3.30.420.40">
    <property type="match status" value="4"/>
</dbReference>
<dbReference type="STRING" id="1097556.R4X7F0"/>
<dbReference type="InterPro" id="IPR043129">
    <property type="entry name" value="ATPase_NBD"/>
</dbReference>
<protein>
    <submittedName>
        <fullName evidence="2">SWI/SNF and RSC complex subunit Arp95 / FY16936</fullName>
    </submittedName>
</protein>
<dbReference type="EMBL" id="CAHR02000034">
    <property type="protein sequence ID" value="CCG81300.1"/>
    <property type="molecule type" value="Genomic_DNA"/>
</dbReference>
<dbReference type="Pfam" id="PF00022">
    <property type="entry name" value="Actin"/>
    <property type="match status" value="1"/>
</dbReference>
<dbReference type="PANTHER" id="PTHR11937">
    <property type="entry name" value="ACTIN"/>
    <property type="match status" value="1"/>
</dbReference>
<dbReference type="VEuPathDB" id="FungiDB:TAPDE_001039"/>
<dbReference type="InterPro" id="IPR004000">
    <property type="entry name" value="Actin"/>
</dbReference>
<comment type="similarity">
    <text evidence="1">Belongs to the actin family.</text>
</comment>
<dbReference type="eggNOG" id="KOG0676">
    <property type="taxonomic scope" value="Eukaryota"/>
</dbReference>
<keyword evidence="3" id="KW-1185">Reference proteome</keyword>
<accession>R4X7F0</accession>
<dbReference type="SUPFAM" id="SSF53067">
    <property type="entry name" value="Actin-like ATPase domain"/>
    <property type="match status" value="2"/>
</dbReference>
<gene>
    <name evidence="2" type="ORF">TAPDE_001039</name>
</gene>
<dbReference type="OrthoDB" id="74201at2759"/>
<evidence type="ECO:0000256" key="1">
    <source>
        <dbReference type="RuleBase" id="RU000487"/>
    </source>
</evidence>
<organism evidence="2 3">
    <name type="scientific">Taphrina deformans (strain PYCC 5710 / ATCC 11124 / CBS 356.35 / IMI 108563 / JCM 9778 / NBRC 8474)</name>
    <name type="common">Peach leaf curl fungus</name>
    <name type="synonym">Lalaria deformans</name>
    <dbReference type="NCBI Taxonomy" id="1097556"/>
    <lineage>
        <taxon>Eukaryota</taxon>
        <taxon>Fungi</taxon>
        <taxon>Dikarya</taxon>
        <taxon>Ascomycota</taxon>
        <taxon>Taphrinomycotina</taxon>
        <taxon>Taphrinomycetes</taxon>
        <taxon>Taphrinales</taxon>
        <taxon>Taphrinaceae</taxon>
        <taxon>Taphrina</taxon>
    </lineage>
</organism>
<dbReference type="Proteomes" id="UP000013776">
    <property type="component" value="Unassembled WGS sequence"/>
</dbReference>
<dbReference type="AlphaFoldDB" id="R4X7F0"/>
<dbReference type="SMART" id="SM00268">
    <property type="entry name" value="ACTIN"/>
    <property type="match status" value="1"/>
</dbReference>
<name>R4X7F0_TAPDE</name>
<proteinExistence type="inferred from homology"/>
<comment type="caution">
    <text evidence="2">The sequence shown here is derived from an EMBL/GenBank/DDBJ whole genome shotgun (WGS) entry which is preliminary data.</text>
</comment>
<sequence length="468" mass="51058">MPYRDETLVCVEIGSYETRAIFGLAESLTPPKLRLKTQVGKRLDSEEYLCGEGLQAALDSEPQPSIEVIRPIVHGHIQDWSALTAFFTHVLQVLGTGLAGTQVSEHPVILVVPPQWSNQDREKVTQLFLRNFLRPAFMIVDMPFASLYACNAVTGTVIDVGYEDTNVTTIIDSVVNPSGHRSISLGGKSMTLHLLEMLQKHPPLEQNSQVALEANTIGFDLAEAIKCSSICEILPDTLGSNTMAFQTGEPAKEEEEGVLDIAAVVASGKTREYLARIQAGKDGNGSVQEEVPNAQLTHNNVKIKDQTLVIGNDRFKVADVLLEDGPLLDAIHDAIANATIEPIRRRELWENIVVVGGGARIKGFREKLILNLQLRFASKLTQASADPYAPALYNAYPVTIRSIKIPIHFPEWNGKSEDEVKKGINEEATFLGGCIIAHIAFSSSETSGSARLYSTMADYSEAGPVVDV</sequence>
<evidence type="ECO:0000313" key="2">
    <source>
        <dbReference type="EMBL" id="CCG81300.1"/>
    </source>
</evidence>
<evidence type="ECO:0000313" key="3">
    <source>
        <dbReference type="Proteomes" id="UP000013776"/>
    </source>
</evidence>